<feature type="region of interest" description="Disordered" evidence="1">
    <location>
        <begin position="1"/>
        <end position="135"/>
    </location>
</feature>
<feature type="compositionally biased region" description="Basic and acidic residues" evidence="1">
    <location>
        <begin position="9"/>
        <end position="48"/>
    </location>
</feature>
<dbReference type="Proteomes" id="UP001501072">
    <property type="component" value="Unassembled WGS sequence"/>
</dbReference>
<protein>
    <submittedName>
        <fullName evidence="2">Uncharacterized protein</fullName>
    </submittedName>
</protein>
<organism evidence="2 3">
    <name type="scientific">Streptomyces thermogriseus</name>
    <dbReference type="NCBI Taxonomy" id="75292"/>
    <lineage>
        <taxon>Bacteria</taxon>
        <taxon>Bacillati</taxon>
        <taxon>Actinomycetota</taxon>
        <taxon>Actinomycetes</taxon>
        <taxon>Kitasatosporales</taxon>
        <taxon>Streptomycetaceae</taxon>
        <taxon>Streptomyces</taxon>
    </lineage>
</organism>
<sequence length="192" mass="20152">MFHQCGTEGTDREAGGVETDCGDRSDESDGHAAGECSDQHARAVRDFHQTVPARAVLLGEEDAGSASEGGKENASHCARRGDQADDGDGVGLQEKSNGEEARQGAAKGITVKNDAQCTEPVHQRTGKEGADQLTDRADGQYCRECACPSPGLQDPQGDGDRLKGASDAGEKLPQPQDSEVPERADLRGRCCS</sequence>
<evidence type="ECO:0000256" key="1">
    <source>
        <dbReference type="SAM" id="MobiDB-lite"/>
    </source>
</evidence>
<evidence type="ECO:0000313" key="2">
    <source>
        <dbReference type="EMBL" id="GAA1009008.1"/>
    </source>
</evidence>
<feature type="region of interest" description="Disordered" evidence="1">
    <location>
        <begin position="148"/>
        <end position="192"/>
    </location>
</feature>
<reference evidence="2 3" key="1">
    <citation type="journal article" date="2019" name="Int. J. Syst. Evol. Microbiol.">
        <title>The Global Catalogue of Microorganisms (GCM) 10K type strain sequencing project: providing services to taxonomists for standard genome sequencing and annotation.</title>
        <authorList>
            <consortium name="The Broad Institute Genomics Platform"/>
            <consortium name="The Broad Institute Genome Sequencing Center for Infectious Disease"/>
            <person name="Wu L."/>
            <person name="Ma J."/>
        </authorList>
    </citation>
    <scope>NUCLEOTIDE SEQUENCE [LARGE SCALE GENOMIC DNA]</scope>
    <source>
        <strain evidence="2 3">JCM 11269</strain>
    </source>
</reference>
<feature type="compositionally biased region" description="Basic and acidic residues" evidence="1">
    <location>
        <begin position="180"/>
        <end position="192"/>
    </location>
</feature>
<proteinExistence type="predicted"/>
<name>A0ABN1SYU9_9ACTN</name>
<feature type="compositionally biased region" description="Basic and acidic residues" evidence="1">
    <location>
        <begin position="158"/>
        <end position="170"/>
    </location>
</feature>
<evidence type="ECO:0000313" key="3">
    <source>
        <dbReference type="Proteomes" id="UP001501072"/>
    </source>
</evidence>
<feature type="compositionally biased region" description="Basic and acidic residues" evidence="1">
    <location>
        <begin position="121"/>
        <end position="135"/>
    </location>
</feature>
<dbReference type="EMBL" id="BAAAHU010000019">
    <property type="protein sequence ID" value="GAA1009008.1"/>
    <property type="molecule type" value="Genomic_DNA"/>
</dbReference>
<keyword evidence="3" id="KW-1185">Reference proteome</keyword>
<gene>
    <name evidence="2" type="ORF">GCM10009564_23080</name>
</gene>
<comment type="caution">
    <text evidence="2">The sequence shown here is derived from an EMBL/GenBank/DDBJ whole genome shotgun (WGS) entry which is preliminary data.</text>
</comment>
<feature type="compositionally biased region" description="Basic and acidic residues" evidence="1">
    <location>
        <begin position="69"/>
        <end position="83"/>
    </location>
</feature>
<accession>A0ABN1SYU9</accession>